<dbReference type="EMBL" id="GG663368">
    <property type="protein sequence ID" value="EEH06946.1"/>
    <property type="molecule type" value="Genomic_DNA"/>
</dbReference>
<evidence type="ECO:0000313" key="2">
    <source>
        <dbReference type="EMBL" id="EEH06946.1"/>
    </source>
</evidence>
<evidence type="ECO:0000313" key="3">
    <source>
        <dbReference type="Proteomes" id="UP000001631"/>
    </source>
</evidence>
<dbReference type="RefSeq" id="XP_045287427.1">
    <property type="nucleotide sequence ID" value="XM_045432215.1"/>
</dbReference>
<name>C0NPT6_AJECG</name>
<dbReference type="AlphaFoldDB" id="C0NPT6"/>
<feature type="region of interest" description="Disordered" evidence="1">
    <location>
        <begin position="406"/>
        <end position="446"/>
    </location>
</feature>
<dbReference type="Proteomes" id="UP000001631">
    <property type="component" value="Unassembled WGS sequence"/>
</dbReference>
<keyword evidence="3" id="KW-1185">Reference proteome</keyword>
<organism evidence="2 3">
    <name type="scientific">Ajellomyces capsulatus (strain G186AR / H82 / ATCC MYA-2454 / RMSCC 2432)</name>
    <name type="common">Darling's disease fungus</name>
    <name type="synonym">Histoplasma capsulatum</name>
    <dbReference type="NCBI Taxonomy" id="447093"/>
    <lineage>
        <taxon>Eukaryota</taxon>
        <taxon>Fungi</taxon>
        <taxon>Dikarya</taxon>
        <taxon>Ascomycota</taxon>
        <taxon>Pezizomycotina</taxon>
        <taxon>Eurotiomycetes</taxon>
        <taxon>Eurotiomycetidae</taxon>
        <taxon>Onygenales</taxon>
        <taxon>Ajellomycetaceae</taxon>
        <taxon>Histoplasma</taxon>
    </lineage>
</organism>
<dbReference type="InParanoid" id="C0NPT6"/>
<feature type="region of interest" description="Disordered" evidence="1">
    <location>
        <begin position="243"/>
        <end position="285"/>
    </location>
</feature>
<gene>
    <name evidence="2" type="ORF">HCBG_05166</name>
</gene>
<sequence length="446" mass="49508">MPLKLSPWDSGLDLRIFDILPDRISANVEEFRVEAWMHLDRRIQLHDITDRMHPEFRIAKNALQQCGVRFRQAFSILSWGSGNKQTQVVAEQLEKEMEARGIDLALNSTCSLMPGLINLALGEAGGRITVPEAYRQQNLCELLQSSDLRGKWHCETMESSRKMALRDDGIFKENGAARRWDLRGKWRCETMGFENDILAAAAAIPRGQLRSGGVRRPLPPPRARARARARPRPSALALALALAREGGGEEVPETPPPPLEDEEDELDLSNSPCPQPPPSSSGSFSPLFFAEEGVPLEPINWQASQDGVGIWLMSKSSSTYQPQESGKWWSVSHEEFQCFSPQKQRVWGHIGRIMETELGEQLLGEDRCAACQENGEECWAYSEKGRAQIAKPGDSCSRCRVAARKGGCSISKRKPKDPRTSPPSRPHQLLPKGPPPPPPGSSALTV</sequence>
<protein>
    <submittedName>
        <fullName evidence="2">Uncharacterized protein</fullName>
    </submittedName>
</protein>
<reference evidence="2" key="1">
    <citation type="submission" date="2009-02" db="EMBL/GenBank/DDBJ databases">
        <title>The Genome Sequence of Ajellomyces capsulatus strain G186AR.</title>
        <authorList>
            <consortium name="The Broad Institute Genome Sequencing Platform"/>
            <person name="Champion M."/>
            <person name="Cuomo C."/>
            <person name="Ma L.-J."/>
            <person name="Henn M.R."/>
            <person name="Sil A."/>
            <person name="Goldman B."/>
            <person name="Young S.K."/>
            <person name="Kodira C.D."/>
            <person name="Zeng Q."/>
            <person name="Koehrsen M."/>
            <person name="Alvarado L."/>
            <person name="Berlin A."/>
            <person name="Borenstein D."/>
            <person name="Chen Z."/>
            <person name="Engels R."/>
            <person name="Freedman E."/>
            <person name="Gellesch M."/>
            <person name="Goldberg J."/>
            <person name="Griggs A."/>
            <person name="Gujja S."/>
            <person name="Heiman D."/>
            <person name="Hepburn T."/>
            <person name="Howarth C."/>
            <person name="Jen D."/>
            <person name="Larson L."/>
            <person name="Lewis B."/>
            <person name="Mehta T."/>
            <person name="Park D."/>
            <person name="Pearson M."/>
            <person name="Roberts A."/>
            <person name="Saif S."/>
            <person name="Shea T."/>
            <person name="Shenoy N."/>
            <person name="Sisk P."/>
            <person name="Stolte C."/>
            <person name="Sykes S."/>
            <person name="Walk T."/>
            <person name="White J."/>
            <person name="Yandava C."/>
            <person name="Klein B."/>
            <person name="McEwen J.G."/>
            <person name="Puccia R."/>
            <person name="Goldman G.H."/>
            <person name="Felipe M.S."/>
            <person name="Nino-Vega G."/>
            <person name="San-Blas G."/>
            <person name="Taylor J."/>
            <person name="Mendoza L."/>
            <person name="Galagan J."/>
            <person name="Nusbaum C."/>
            <person name="Birren B."/>
        </authorList>
    </citation>
    <scope>NUCLEOTIDE SEQUENCE</scope>
    <source>
        <strain evidence="2">G186AR</strain>
    </source>
</reference>
<dbReference type="HOGENOM" id="CLU_613893_0_0_1"/>
<evidence type="ECO:0000256" key="1">
    <source>
        <dbReference type="SAM" id="MobiDB-lite"/>
    </source>
</evidence>
<proteinExistence type="predicted"/>
<accession>C0NPT6</accession>
<dbReference type="GeneID" id="69038182"/>
<feature type="region of interest" description="Disordered" evidence="1">
    <location>
        <begin position="210"/>
        <end position="231"/>
    </location>
</feature>